<dbReference type="PANTHER" id="PTHR30093">
    <property type="entry name" value="GENERAL SECRETION PATHWAY PROTEIN G"/>
    <property type="match status" value="1"/>
</dbReference>
<dbReference type="NCBIfam" id="TIGR02532">
    <property type="entry name" value="IV_pilin_GFxxxE"/>
    <property type="match status" value="1"/>
</dbReference>
<gene>
    <name evidence="5" type="ORF">F0M16_07180</name>
</gene>
<proteinExistence type="inferred from homology"/>
<keyword evidence="4" id="KW-0472">Membrane</keyword>
<dbReference type="AlphaFoldDB" id="A0A5Q6PKJ6"/>
<evidence type="ECO:0000313" key="5">
    <source>
        <dbReference type="EMBL" id="KAA1255355.1"/>
    </source>
</evidence>
<dbReference type="GO" id="GO:0044096">
    <property type="term" value="C:type IV pilus"/>
    <property type="evidence" value="ECO:0007669"/>
    <property type="project" value="TreeGrafter"/>
</dbReference>
<dbReference type="InterPro" id="IPR045584">
    <property type="entry name" value="Pilin-like"/>
</dbReference>
<evidence type="ECO:0000313" key="6">
    <source>
        <dbReference type="Proteomes" id="UP000323225"/>
    </source>
</evidence>
<dbReference type="SUPFAM" id="SSF54523">
    <property type="entry name" value="Pili subunits"/>
    <property type="match status" value="1"/>
</dbReference>
<keyword evidence="4" id="KW-1133">Transmembrane helix</keyword>
<organism evidence="5 6">
    <name type="scientific">Vibrio cholerae</name>
    <dbReference type="NCBI Taxonomy" id="666"/>
    <lineage>
        <taxon>Bacteria</taxon>
        <taxon>Pseudomonadati</taxon>
        <taxon>Pseudomonadota</taxon>
        <taxon>Gammaproteobacteria</taxon>
        <taxon>Vibrionales</taxon>
        <taxon>Vibrionaceae</taxon>
        <taxon>Vibrio</taxon>
    </lineage>
</organism>
<protein>
    <submittedName>
        <fullName evidence="5">Prepilin-type N-terminal cleavage/methylation domain-containing protein</fullName>
    </submittedName>
</protein>
<dbReference type="Gene3D" id="3.30.700.10">
    <property type="entry name" value="Glycoprotein, Type 4 Pilin"/>
    <property type="match status" value="1"/>
</dbReference>
<feature type="transmembrane region" description="Helical" evidence="4">
    <location>
        <begin position="12"/>
        <end position="35"/>
    </location>
</feature>
<dbReference type="EMBL" id="VUAA01000006">
    <property type="protein sequence ID" value="KAA1255355.1"/>
    <property type="molecule type" value="Genomic_DNA"/>
</dbReference>
<dbReference type="Pfam" id="PF00114">
    <property type="entry name" value="Pilin"/>
    <property type="match status" value="1"/>
</dbReference>
<keyword evidence="2" id="KW-0488">Methylation</keyword>
<evidence type="ECO:0000256" key="4">
    <source>
        <dbReference type="SAM" id="Phobius"/>
    </source>
</evidence>
<evidence type="ECO:0000256" key="3">
    <source>
        <dbReference type="RuleBase" id="RU000389"/>
    </source>
</evidence>
<keyword evidence="4" id="KW-0812">Transmembrane</keyword>
<dbReference type="InterPro" id="IPR012902">
    <property type="entry name" value="N_methyl_site"/>
</dbReference>
<evidence type="ECO:0000256" key="2">
    <source>
        <dbReference type="ARBA" id="ARBA00022481"/>
    </source>
</evidence>
<dbReference type="PANTHER" id="PTHR30093:SF34">
    <property type="entry name" value="PREPILIN PEPTIDASE-DEPENDENT PROTEIN D"/>
    <property type="match status" value="1"/>
</dbReference>
<dbReference type="GO" id="GO:0043107">
    <property type="term" value="P:type IV pilus-dependent motility"/>
    <property type="evidence" value="ECO:0007669"/>
    <property type="project" value="TreeGrafter"/>
</dbReference>
<sequence>MKAYKNKQQQGFTLIELMIVVAIIGVLSAIAVPAYKDYVKKSEGASALATMKSLITASELWYQEKGSFKQTDSAAILTYLGVKAGSNPMGEIAVSADNKLQFKFGNSSAVAQNTTITYDRKDTGWECNTSIADIATDSCPQAAATPTPPPTTTP</sequence>
<dbReference type="KEGG" id="vcx:VAA049_472"/>
<dbReference type="InterPro" id="IPR001082">
    <property type="entry name" value="Pilin"/>
</dbReference>
<comment type="similarity">
    <text evidence="1 3">Belongs to the N-Me-Phe pilin family.</text>
</comment>
<accession>A0A5Q6PKJ6</accession>
<reference evidence="5 6" key="1">
    <citation type="submission" date="2019-09" db="EMBL/GenBank/DDBJ databases">
        <authorList>
            <person name="Kritzky A."/>
            <person name="Schelkanova E.Y."/>
            <person name="Alkhova Z.V."/>
            <person name="Smirnova N.I."/>
        </authorList>
    </citation>
    <scope>NUCLEOTIDE SEQUENCE [LARGE SCALE GENOMIC DNA]</scope>
    <source>
        <strain evidence="5 6">M1526</strain>
    </source>
</reference>
<comment type="caution">
    <text evidence="5">The sequence shown here is derived from an EMBL/GenBank/DDBJ whole genome shotgun (WGS) entry which is preliminary data.</text>
</comment>
<name>A0A5Q6PKJ6_VIBCL</name>
<keyword evidence="3" id="KW-0281">Fimbrium</keyword>
<dbReference type="Pfam" id="PF07963">
    <property type="entry name" value="N_methyl"/>
    <property type="match status" value="1"/>
</dbReference>
<dbReference type="GO" id="GO:0007155">
    <property type="term" value="P:cell adhesion"/>
    <property type="evidence" value="ECO:0007669"/>
    <property type="project" value="InterPro"/>
</dbReference>
<dbReference type="PROSITE" id="PS00409">
    <property type="entry name" value="PROKAR_NTER_METHYL"/>
    <property type="match status" value="1"/>
</dbReference>
<dbReference type="RefSeq" id="WP_000649341.1">
    <property type="nucleotide sequence ID" value="NZ_CP010811.1"/>
</dbReference>
<dbReference type="Proteomes" id="UP000323225">
    <property type="component" value="Unassembled WGS sequence"/>
</dbReference>
<evidence type="ECO:0000256" key="1">
    <source>
        <dbReference type="ARBA" id="ARBA00005233"/>
    </source>
</evidence>